<keyword evidence="3 7" id="KW-0812">Transmembrane</keyword>
<evidence type="ECO:0000313" key="10">
    <source>
        <dbReference type="EMBL" id="ADZ83424.1"/>
    </source>
</evidence>
<evidence type="ECO:0000256" key="3">
    <source>
        <dbReference type="ARBA" id="ARBA00022692"/>
    </source>
</evidence>
<evidence type="ECO:0008006" key="12">
    <source>
        <dbReference type="Google" id="ProtNLM"/>
    </source>
</evidence>
<accession>F2JLN3</accession>
<keyword evidence="11" id="KW-1185">Reference proteome</keyword>
<comment type="similarity">
    <text evidence="6">Belongs to the ABC-4 integral membrane protein family.</text>
</comment>
<dbReference type="Proteomes" id="UP000008467">
    <property type="component" value="Chromosome"/>
</dbReference>
<organism evidence="10 11">
    <name type="scientific">Cellulosilyticum lentocellum (strain ATCC 49066 / DSM 5427 / NCIMB 11756 / RHM5)</name>
    <name type="common">Clostridium lentocellum</name>
    <dbReference type="NCBI Taxonomy" id="642492"/>
    <lineage>
        <taxon>Bacteria</taxon>
        <taxon>Bacillati</taxon>
        <taxon>Bacillota</taxon>
        <taxon>Clostridia</taxon>
        <taxon>Lachnospirales</taxon>
        <taxon>Cellulosilyticaceae</taxon>
        <taxon>Cellulosilyticum</taxon>
    </lineage>
</organism>
<evidence type="ECO:0000259" key="8">
    <source>
        <dbReference type="Pfam" id="PF02687"/>
    </source>
</evidence>
<evidence type="ECO:0000256" key="5">
    <source>
        <dbReference type="ARBA" id="ARBA00023136"/>
    </source>
</evidence>
<reference evidence="10 11" key="1">
    <citation type="journal article" date="2011" name="J. Bacteriol.">
        <title>Complete genome sequence of the cellulose-degrading bacterium Cellulosilyticum lentocellum.</title>
        <authorList>
            <consortium name="US DOE Joint Genome Institute"/>
            <person name="Miller D.A."/>
            <person name="Suen G."/>
            <person name="Bruce D."/>
            <person name="Copeland A."/>
            <person name="Cheng J.F."/>
            <person name="Detter C."/>
            <person name="Goodwin L.A."/>
            <person name="Han C.S."/>
            <person name="Hauser L.J."/>
            <person name="Land M.L."/>
            <person name="Lapidus A."/>
            <person name="Lucas S."/>
            <person name="Meincke L."/>
            <person name="Pitluck S."/>
            <person name="Tapia R."/>
            <person name="Teshima H."/>
            <person name="Woyke T."/>
            <person name="Fox B.G."/>
            <person name="Angert E.R."/>
            <person name="Currie C.R."/>
        </authorList>
    </citation>
    <scope>NUCLEOTIDE SEQUENCE [LARGE SCALE GENOMIC DNA]</scope>
    <source>
        <strain evidence="11">ATCC 49066 / DSM 5427 / NCIMB 11756 / RHM5</strain>
    </source>
</reference>
<evidence type="ECO:0000256" key="6">
    <source>
        <dbReference type="ARBA" id="ARBA00038076"/>
    </source>
</evidence>
<evidence type="ECO:0000256" key="2">
    <source>
        <dbReference type="ARBA" id="ARBA00022475"/>
    </source>
</evidence>
<dbReference type="AlphaFoldDB" id="F2JLN3"/>
<dbReference type="InterPro" id="IPR050250">
    <property type="entry name" value="Macrolide_Exporter_MacB"/>
</dbReference>
<dbReference type="PANTHER" id="PTHR30572">
    <property type="entry name" value="MEMBRANE COMPONENT OF TRANSPORTER-RELATED"/>
    <property type="match status" value="1"/>
</dbReference>
<feature type="domain" description="MacB-like periplasmic core" evidence="9">
    <location>
        <begin position="21"/>
        <end position="289"/>
    </location>
</feature>
<dbReference type="eggNOG" id="COG4591">
    <property type="taxonomic scope" value="Bacteria"/>
</dbReference>
<dbReference type="HOGENOM" id="CLU_000604_8_7_9"/>
<evidence type="ECO:0000256" key="1">
    <source>
        <dbReference type="ARBA" id="ARBA00004651"/>
    </source>
</evidence>
<dbReference type="Pfam" id="PF12704">
    <property type="entry name" value="MacB_PCD"/>
    <property type="match status" value="1"/>
</dbReference>
<evidence type="ECO:0000313" key="11">
    <source>
        <dbReference type="Proteomes" id="UP000008467"/>
    </source>
</evidence>
<gene>
    <name evidence="10" type="ordered locus">Clole_1700</name>
</gene>
<dbReference type="InterPro" id="IPR003838">
    <property type="entry name" value="ABC3_permease_C"/>
</dbReference>
<dbReference type="GO" id="GO:0005886">
    <property type="term" value="C:plasma membrane"/>
    <property type="evidence" value="ECO:0007669"/>
    <property type="project" value="UniProtKB-SubCell"/>
</dbReference>
<dbReference type="Pfam" id="PF02687">
    <property type="entry name" value="FtsX"/>
    <property type="match status" value="1"/>
</dbReference>
<dbReference type="PROSITE" id="PS51257">
    <property type="entry name" value="PROKAR_LIPOPROTEIN"/>
    <property type="match status" value="1"/>
</dbReference>
<feature type="domain" description="ABC3 transporter permease C-terminal" evidence="8">
    <location>
        <begin position="319"/>
        <end position="442"/>
    </location>
</feature>
<proteinExistence type="inferred from homology"/>
<dbReference type="KEGG" id="cle:Clole_1700"/>
<dbReference type="InterPro" id="IPR025857">
    <property type="entry name" value="MacB_PCD"/>
</dbReference>
<dbReference type="GO" id="GO:0022857">
    <property type="term" value="F:transmembrane transporter activity"/>
    <property type="evidence" value="ECO:0007669"/>
    <property type="project" value="TreeGrafter"/>
</dbReference>
<feature type="transmembrane region" description="Helical" evidence="7">
    <location>
        <begin position="361"/>
        <end position="392"/>
    </location>
</feature>
<evidence type="ECO:0000256" key="7">
    <source>
        <dbReference type="SAM" id="Phobius"/>
    </source>
</evidence>
<feature type="transmembrane region" description="Helical" evidence="7">
    <location>
        <begin position="412"/>
        <end position="433"/>
    </location>
</feature>
<dbReference type="EMBL" id="CP002582">
    <property type="protein sequence ID" value="ADZ83424.1"/>
    <property type="molecule type" value="Genomic_DNA"/>
</dbReference>
<evidence type="ECO:0000256" key="4">
    <source>
        <dbReference type="ARBA" id="ARBA00022989"/>
    </source>
</evidence>
<sequence length="450" mass="50524">MKKIDLISMSVRNLWRRKLRTALTILGVVIGACSIILMLSLGLAMEKNMEEQFAQMGDLTLIQVWSYGGGNSTQEIDDKVLKEFEKVDHVVRAIPMLNDINVYLSSGKYRTPDPYWEIYVMDAVDIEALGYKVEEGRSLLPEETRSILMGKNVLQYFTKRGKQIDYSKELEFMPFDLEKDKVTLEVIQYDWETGKPQLEDVNGNKIKAPKGTEVNVVGLFPETSMDLARKVIIPRALYEELKKEQIAYKKAMGWYTDEEAKRDKKRTYNEVMIKVDHQDNVVSTLEQIKSMGYDAYNNMEWLEQYKQEAAAKRMALGGIGIVSFVVAAIGIANTMMMSIYERTKEIGVMKVIGAKLVDIKYLFLMEALFIGLIGGILGASISVGISLILNAIGEPIARMLGMWGGTTVSLVPPWLIAAGIIFSTLVGLVSGYFPARKAMKLSALSAIRTE</sequence>
<name>F2JLN3_CELLD</name>
<feature type="transmembrane region" description="Helical" evidence="7">
    <location>
        <begin position="314"/>
        <end position="340"/>
    </location>
</feature>
<dbReference type="PANTHER" id="PTHR30572:SF4">
    <property type="entry name" value="ABC TRANSPORTER PERMEASE YTRF"/>
    <property type="match status" value="1"/>
</dbReference>
<dbReference type="RefSeq" id="WP_013656721.1">
    <property type="nucleotide sequence ID" value="NC_015275.1"/>
</dbReference>
<dbReference type="STRING" id="642492.Clole_1700"/>
<keyword evidence="5 7" id="KW-0472">Membrane</keyword>
<comment type="subcellular location">
    <subcellularLocation>
        <location evidence="1">Cell membrane</location>
        <topology evidence="1">Multi-pass membrane protein</topology>
    </subcellularLocation>
</comment>
<evidence type="ECO:0000259" key="9">
    <source>
        <dbReference type="Pfam" id="PF12704"/>
    </source>
</evidence>
<keyword evidence="2" id="KW-1003">Cell membrane</keyword>
<protein>
    <recommendedName>
        <fullName evidence="12">ABC transporter permease</fullName>
    </recommendedName>
</protein>
<feature type="transmembrane region" description="Helical" evidence="7">
    <location>
        <begin position="21"/>
        <end position="45"/>
    </location>
</feature>
<keyword evidence="4 7" id="KW-1133">Transmembrane helix</keyword>